<feature type="region of interest" description="Disordered" evidence="1">
    <location>
        <begin position="36"/>
        <end position="87"/>
    </location>
</feature>
<comment type="caution">
    <text evidence="2">The sequence shown here is derived from an EMBL/GenBank/DDBJ whole genome shotgun (WGS) entry which is preliminary data.</text>
</comment>
<protein>
    <submittedName>
        <fullName evidence="2">Uncharacterized protein</fullName>
    </submittedName>
</protein>
<proteinExistence type="predicted"/>
<organism evidence="2 3">
    <name type="scientific">Phytophthora cactorum</name>
    <dbReference type="NCBI Taxonomy" id="29920"/>
    <lineage>
        <taxon>Eukaryota</taxon>
        <taxon>Sar</taxon>
        <taxon>Stramenopiles</taxon>
        <taxon>Oomycota</taxon>
        <taxon>Peronosporomycetes</taxon>
        <taxon>Peronosporales</taxon>
        <taxon>Peronosporaceae</taxon>
        <taxon>Phytophthora</taxon>
    </lineage>
</organism>
<evidence type="ECO:0000313" key="3">
    <source>
        <dbReference type="Proteomes" id="UP000688947"/>
    </source>
</evidence>
<dbReference type="Proteomes" id="UP000688947">
    <property type="component" value="Unassembled WGS sequence"/>
</dbReference>
<dbReference type="VEuPathDB" id="FungiDB:PC110_g9349"/>
<dbReference type="OrthoDB" id="10306373at2759"/>
<dbReference type="EMBL" id="JAENGZ010000493">
    <property type="protein sequence ID" value="KAG6958345.1"/>
    <property type="molecule type" value="Genomic_DNA"/>
</dbReference>
<evidence type="ECO:0000256" key="1">
    <source>
        <dbReference type="SAM" id="MobiDB-lite"/>
    </source>
</evidence>
<gene>
    <name evidence="2" type="ORF">JG687_00009449</name>
</gene>
<reference evidence="2" key="1">
    <citation type="submission" date="2021-01" db="EMBL/GenBank/DDBJ databases">
        <title>Phytophthora aleatoria, a newly-described species from Pinus radiata is distinct from Phytophthora cactorum isolates based on comparative genomics.</title>
        <authorList>
            <person name="Mcdougal R."/>
            <person name="Panda P."/>
            <person name="Williams N."/>
            <person name="Studholme D.J."/>
        </authorList>
    </citation>
    <scope>NUCLEOTIDE SEQUENCE</scope>
    <source>
        <strain evidence="2">NZFS 3830</strain>
    </source>
</reference>
<sequence length="87" mass="9089">MPQTDCQHVPGMKLISPFQPSPRYLSSSASLHNALNILDPGRSGDGTKAESDSAKISLNPSDESGRFPVAEAETGVSTTGCATRAQD</sequence>
<evidence type="ECO:0000313" key="2">
    <source>
        <dbReference type="EMBL" id="KAG6958345.1"/>
    </source>
</evidence>
<accession>A0A8T1UBN2</accession>
<name>A0A8T1UBN2_9STRA</name>
<dbReference type="AlphaFoldDB" id="A0A8T1UBN2"/>